<evidence type="ECO:0000313" key="12">
    <source>
        <dbReference type="EMBL" id="SEO32916.1"/>
    </source>
</evidence>
<keyword evidence="3 10" id="KW-0662">Pyridine nucleotide biosynthesis</keyword>
<dbReference type="SUPFAM" id="SSF52374">
    <property type="entry name" value="Nucleotidylyl transferase"/>
    <property type="match status" value="1"/>
</dbReference>
<dbReference type="Proteomes" id="UP000199300">
    <property type="component" value="Unassembled WGS sequence"/>
</dbReference>
<keyword evidence="8 10" id="KW-0520">NAD</keyword>
<dbReference type="NCBIfam" id="NF000840">
    <property type="entry name" value="PRK00071.1-3"/>
    <property type="match status" value="1"/>
</dbReference>
<dbReference type="AlphaFoldDB" id="A0A1H8NTG0"/>
<evidence type="ECO:0000256" key="5">
    <source>
        <dbReference type="ARBA" id="ARBA00022695"/>
    </source>
</evidence>
<evidence type="ECO:0000259" key="11">
    <source>
        <dbReference type="Pfam" id="PF01467"/>
    </source>
</evidence>
<sequence>MKRIGLLGGTFDPPHIGHLAIADEVYKQLALDEVWFIPSASPPHKPAAHVATKDRIAMLEAAIDCDDRFKLELIEIERQGKSYTIDTLTALIERYPNLSFYFIIGADMVEYLPKWNQVDNLVQLAQFVGVKRPDYQLLTPYPVTLINGPSLDVSSTEIRERLASNQPVHYLVPPKVMEIIKERRLYE</sequence>
<dbReference type="NCBIfam" id="TIGR00125">
    <property type="entry name" value="cyt_tran_rel"/>
    <property type="match status" value="1"/>
</dbReference>
<evidence type="ECO:0000256" key="6">
    <source>
        <dbReference type="ARBA" id="ARBA00022741"/>
    </source>
</evidence>
<comment type="function">
    <text evidence="1 10">Catalyzes the reversible adenylation of nicotinate mononucleotide (NaMN) to nicotinic acid adenine dinucleotide (NaAD).</text>
</comment>
<dbReference type="GO" id="GO:0005524">
    <property type="term" value="F:ATP binding"/>
    <property type="evidence" value="ECO:0007669"/>
    <property type="project" value="UniProtKB-KW"/>
</dbReference>
<comment type="similarity">
    <text evidence="10">Belongs to the NadD family.</text>
</comment>
<keyword evidence="7 10" id="KW-0067">ATP-binding</keyword>
<evidence type="ECO:0000256" key="9">
    <source>
        <dbReference type="ARBA" id="ARBA00048721"/>
    </source>
</evidence>
<dbReference type="InterPro" id="IPR014729">
    <property type="entry name" value="Rossmann-like_a/b/a_fold"/>
</dbReference>
<dbReference type="OrthoDB" id="5295945at2"/>
<dbReference type="STRING" id="872970.SAMN04488134_10699"/>
<dbReference type="InterPro" id="IPR004821">
    <property type="entry name" value="Cyt_trans-like"/>
</dbReference>
<gene>
    <name evidence="10" type="primary">nadD</name>
    <name evidence="12" type="ORF">SAMN04488134_10699</name>
</gene>
<keyword evidence="13" id="KW-1185">Reference proteome</keyword>
<dbReference type="HAMAP" id="MF_00244">
    <property type="entry name" value="NaMN_adenylyltr"/>
    <property type="match status" value="1"/>
</dbReference>
<evidence type="ECO:0000256" key="8">
    <source>
        <dbReference type="ARBA" id="ARBA00023027"/>
    </source>
</evidence>
<evidence type="ECO:0000256" key="4">
    <source>
        <dbReference type="ARBA" id="ARBA00022679"/>
    </source>
</evidence>
<dbReference type="CDD" id="cd02165">
    <property type="entry name" value="NMNAT"/>
    <property type="match status" value="1"/>
</dbReference>
<evidence type="ECO:0000256" key="7">
    <source>
        <dbReference type="ARBA" id="ARBA00022840"/>
    </source>
</evidence>
<keyword evidence="5 10" id="KW-0548">Nucleotidyltransferase</keyword>
<evidence type="ECO:0000256" key="10">
    <source>
        <dbReference type="HAMAP-Rule" id="MF_00244"/>
    </source>
</evidence>
<reference evidence="12 13" key="1">
    <citation type="submission" date="2016-10" db="EMBL/GenBank/DDBJ databases">
        <authorList>
            <person name="de Groot N.N."/>
        </authorList>
    </citation>
    <scope>NUCLEOTIDE SEQUENCE [LARGE SCALE GENOMIC DNA]</scope>
    <source>
        <strain evidence="12 13">CGMCC 1.10434</strain>
    </source>
</reference>
<proteinExistence type="inferred from homology"/>
<dbReference type="RefSeq" id="WP_091497421.1">
    <property type="nucleotide sequence ID" value="NZ_FODJ01000006.1"/>
</dbReference>
<dbReference type="EMBL" id="FODJ01000006">
    <property type="protein sequence ID" value="SEO32916.1"/>
    <property type="molecule type" value="Genomic_DNA"/>
</dbReference>
<dbReference type="GO" id="GO:0004515">
    <property type="term" value="F:nicotinate-nucleotide adenylyltransferase activity"/>
    <property type="evidence" value="ECO:0007669"/>
    <property type="project" value="UniProtKB-UniRule"/>
</dbReference>
<evidence type="ECO:0000313" key="13">
    <source>
        <dbReference type="Proteomes" id="UP000199300"/>
    </source>
</evidence>
<protein>
    <recommendedName>
        <fullName evidence="10">Probable nicotinate-nucleotide adenylyltransferase</fullName>
        <ecNumber evidence="10">2.7.7.18</ecNumber>
    </recommendedName>
    <alternativeName>
        <fullName evidence="10">Deamido-NAD(+) diphosphorylase</fullName>
    </alternativeName>
    <alternativeName>
        <fullName evidence="10">Deamido-NAD(+) pyrophosphorylase</fullName>
    </alternativeName>
    <alternativeName>
        <fullName evidence="10">Nicotinate mononucleotide adenylyltransferase</fullName>
        <shortName evidence="10">NaMN adenylyltransferase</shortName>
    </alternativeName>
</protein>
<keyword evidence="6 10" id="KW-0547">Nucleotide-binding</keyword>
<dbReference type="Pfam" id="PF01467">
    <property type="entry name" value="CTP_transf_like"/>
    <property type="match status" value="1"/>
</dbReference>
<organism evidence="12 13">
    <name type="scientific">Amphibacillus marinus</name>
    <dbReference type="NCBI Taxonomy" id="872970"/>
    <lineage>
        <taxon>Bacteria</taxon>
        <taxon>Bacillati</taxon>
        <taxon>Bacillota</taxon>
        <taxon>Bacilli</taxon>
        <taxon>Bacillales</taxon>
        <taxon>Bacillaceae</taxon>
        <taxon>Amphibacillus</taxon>
    </lineage>
</organism>
<evidence type="ECO:0000256" key="2">
    <source>
        <dbReference type="ARBA" id="ARBA00005019"/>
    </source>
</evidence>
<dbReference type="NCBIfam" id="TIGR00482">
    <property type="entry name" value="nicotinate (nicotinamide) nucleotide adenylyltransferase"/>
    <property type="match status" value="1"/>
</dbReference>
<dbReference type="PANTHER" id="PTHR39321">
    <property type="entry name" value="NICOTINATE-NUCLEOTIDE ADENYLYLTRANSFERASE-RELATED"/>
    <property type="match status" value="1"/>
</dbReference>
<dbReference type="EC" id="2.7.7.18" evidence="10"/>
<dbReference type="UniPathway" id="UPA00253">
    <property type="reaction ID" value="UER00332"/>
</dbReference>
<dbReference type="GO" id="GO:0009435">
    <property type="term" value="P:NAD+ biosynthetic process"/>
    <property type="evidence" value="ECO:0007669"/>
    <property type="project" value="UniProtKB-UniRule"/>
</dbReference>
<evidence type="ECO:0000256" key="3">
    <source>
        <dbReference type="ARBA" id="ARBA00022642"/>
    </source>
</evidence>
<dbReference type="NCBIfam" id="NF000841">
    <property type="entry name" value="PRK00071.1-4"/>
    <property type="match status" value="1"/>
</dbReference>
<comment type="pathway">
    <text evidence="2 10">Cofactor biosynthesis; NAD(+) biosynthesis; deamido-NAD(+) from nicotinate D-ribonucleotide: step 1/1.</text>
</comment>
<feature type="domain" description="Cytidyltransferase-like" evidence="11">
    <location>
        <begin position="6"/>
        <end position="161"/>
    </location>
</feature>
<accession>A0A1H8NTG0</accession>
<dbReference type="PANTHER" id="PTHR39321:SF3">
    <property type="entry name" value="PHOSPHOPANTETHEINE ADENYLYLTRANSFERASE"/>
    <property type="match status" value="1"/>
</dbReference>
<keyword evidence="4 10" id="KW-0808">Transferase</keyword>
<evidence type="ECO:0000256" key="1">
    <source>
        <dbReference type="ARBA" id="ARBA00002324"/>
    </source>
</evidence>
<dbReference type="Gene3D" id="3.40.50.620">
    <property type="entry name" value="HUPs"/>
    <property type="match status" value="1"/>
</dbReference>
<dbReference type="InterPro" id="IPR005248">
    <property type="entry name" value="NadD/NMNAT"/>
</dbReference>
<name>A0A1H8NTG0_9BACI</name>
<comment type="catalytic activity">
    <reaction evidence="9 10">
        <text>nicotinate beta-D-ribonucleotide + ATP + H(+) = deamido-NAD(+) + diphosphate</text>
        <dbReference type="Rhea" id="RHEA:22860"/>
        <dbReference type="ChEBI" id="CHEBI:15378"/>
        <dbReference type="ChEBI" id="CHEBI:30616"/>
        <dbReference type="ChEBI" id="CHEBI:33019"/>
        <dbReference type="ChEBI" id="CHEBI:57502"/>
        <dbReference type="ChEBI" id="CHEBI:58437"/>
        <dbReference type="EC" id="2.7.7.18"/>
    </reaction>
</comment>